<feature type="domain" description="Glucose-methanol-choline oxidoreductase C-terminal" evidence="14">
    <location>
        <begin position="428"/>
        <end position="482"/>
    </location>
</feature>
<feature type="domain" description="Glucose-methanol-choline oxidoreductase N-terminal" evidence="13">
    <location>
        <begin position="194"/>
        <end position="265"/>
    </location>
</feature>
<evidence type="ECO:0000256" key="3">
    <source>
        <dbReference type="ARBA" id="ARBA00010790"/>
    </source>
</evidence>
<name>A0A0C2XP37_SERVB</name>
<comment type="similarity">
    <text evidence="3">Belongs to the GMC oxidoreductase family.</text>
</comment>
<organism evidence="15 16">
    <name type="scientific">Serendipita vermifera MAFF 305830</name>
    <dbReference type="NCBI Taxonomy" id="933852"/>
    <lineage>
        <taxon>Eukaryota</taxon>
        <taxon>Fungi</taxon>
        <taxon>Dikarya</taxon>
        <taxon>Basidiomycota</taxon>
        <taxon>Agaricomycotina</taxon>
        <taxon>Agaricomycetes</taxon>
        <taxon>Sebacinales</taxon>
        <taxon>Serendipitaceae</taxon>
        <taxon>Serendipita</taxon>
    </lineage>
</organism>
<comment type="cofactor">
    <cofactor evidence="2">
        <name>FAD</name>
        <dbReference type="ChEBI" id="CHEBI:57692"/>
    </cofactor>
</comment>
<dbReference type="SUPFAM" id="SSF54373">
    <property type="entry name" value="FAD-linked reductases, C-terminal domain"/>
    <property type="match status" value="1"/>
</dbReference>
<keyword evidence="9" id="KW-0560">Oxidoreductase</keyword>
<dbReference type="PANTHER" id="PTHR42784:SF1">
    <property type="entry name" value="PYRANOSE 2-OXIDASE"/>
    <property type="match status" value="1"/>
</dbReference>
<evidence type="ECO:0000313" key="16">
    <source>
        <dbReference type="Proteomes" id="UP000054097"/>
    </source>
</evidence>
<keyword evidence="8" id="KW-0274">FAD</keyword>
<reference evidence="16" key="2">
    <citation type="submission" date="2015-01" db="EMBL/GenBank/DDBJ databases">
        <title>Evolutionary Origins and Diversification of the Mycorrhizal Mutualists.</title>
        <authorList>
            <consortium name="DOE Joint Genome Institute"/>
            <consortium name="Mycorrhizal Genomics Consortium"/>
            <person name="Kohler A."/>
            <person name="Kuo A."/>
            <person name="Nagy L.G."/>
            <person name="Floudas D."/>
            <person name="Copeland A."/>
            <person name="Barry K.W."/>
            <person name="Cichocki N."/>
            <person name="Veneault-Fourrey C."/>
            <person name="LaButti K."/>
            <person name="Lindquist E.A."/>
            <person name="Lipzen A."/>
            <person name="Lundell T."/>
            <person name="Morin E."/>
            <person name="Murat C."/>
            <person name="Riley R."/>
            <person name="Ohm R."/>
            <person name="Sun H."/>
            <person name="Tunlid A."/>
            <person name="Henrissat B."/>
            <person name="Grigoriev I.V."/>
            <person name="Hibbett D.S."/>
            <person name="Martin F."/>
        </authorList>
    </citation>
    <scope>NUCLEOTIDE SEQUENCE [LARGE SCALE GENOMIC DNA]</scope>
    <source>
        <strain evidence="16">MAFF 305830</strain>
    </source>
</reference>
<comment type="subunit">
    <text evidence="4">Homotetramer.</text>
</comment>
<dbReference type="Pfam" id="PF00732">
    <property type="entry name" value="GMC_oxred_N"/>
    <property type="match status" value="1"/>
</dbReference>
<evidence type="ECO:0000256" key="4">
    <source>
        <dbReference type="ARBA" id="ARBA00011881"/>
    </source>
</evidence>
<evidence type="ECO:0000256" key="5">
    <source>
        <dbReference type="ARBA" id="ARBA00013082"/>
    </source>
</evidence>
<dbReference type="Proteomes" id="UP000054097">
    <property type="component" value="Unassembled WGS sequence"/>
</dbReference>
<dbReference type="InterPro" id="IPR012814">
    <property type="entry name" value="P2OX"/>
</dbReference>
<evidence type="ECO:0000256" key="12">
    <source>
        <dbReference type="ARBA" id="ARBA00031330"/>
    </source>
</evidence>
<dbReference type="Pfam" id="PF05199">
    <property type="entry name" value="GMC_oxred_C"/>
    <property type="match status" value="1"/>
</dbReference>
<dbReference type="SUPFAM" id="SSF51905">
    <property type="entry name" value="FAD/NAD(P)-binding domain"/>
    <property type="match status" value="1"/>
</dbReference>
<dbReference type="InterPro" id="IPR007867">
    <property type="entry name" value="GMC_OxRtase_C"/>
</dbReference>
<evidence type="ECO:0000256" key="8">
    <source>
        <dbReference type="ARBA" id="ARBA00022827"/>
    </source>
</evidence>
<dbReference type="HOGENOM" id="CLU_023699_0_0_1"/>
<proteinExistence type="inferred from homology"/>
<dbReference type="GO" id="GO:0050233">
    <property type="term" value="F:pyranose oxidase activity"/>
    <property type="evidence" value="ECO:0007669"/>
    <property type="project" value="UniProtKB-EC"/>
</dbReference>
<dbReference type="Gene3D" id="3.50.50.60">
    <property type="entry name" value="FAD/NAD(P)-binding domain"/>
    <property type="match status" value="2"/>
</dbReference>
<sequence length="498" mass="54662">MAEIGAQNDPIVGAHHKNNVKYQRDIDQFVNVIKGALQPISVPPADSYMSTLAPAAWSGPHGSKLLIPGYNPNQVPETNLRSSAVTRTVGGMATHWTCSSPKPHEEERVLNPIPAAELDQLLDRAADLLKVKTDQYDTSIRHRLVKKTLQDALGPDRGVDSLPLGVTRNTGNPEFVTWTATDTIFDKWSSDPRFTLLTESRVTELHADPSNTEAIGGALIRDLKSTNDDIYVKAKVYIVACGAVCTPQLLWNSNIRPDALGRYLTEQSLSFCQIVLTKKLVESIYNNPEFKEQVDEHLRKHPNDPLPIPYKDPEPQVLIPYKSATPWHVQVHRDAFSYGDVGPKADPRVVVDLRFFGKGEIVKENRVTFGENDAQDIYGMPQATFYVTRTADDADRDQRMMQDMTTVANVLGGFLPGSYPQFMEPGLALHITGTTRIGNDPATSVADANSRVHGFQNLFVGGNGCIPDATACNPTRTSMAIALKGAAAVLEVLKSKKA</sequence>
<dbReference type="AlphaFoldDB" id="A0A0C2XP37"/>
<dbReference type="STRING" id="933852.A0A0C2XP37"/>
<dbReference type="InterPro" id="IPR000172">
    <property type="entry name" value="GMC_OxRdtase_N"/>
</dbReference>
<evidence type="ECO:0000256" key="10">
    <source>
        <dbReference type="ARBA" id="ARBA00030508"/>
    </source>
</evidence>
<evidence type="ECO:0000256" key="6">
    <source>
        <dbReference type="ARBA" id="ARBA00016408"/>
    </source>
</evidence>
<dbReference type="GO" id="GO:0050660">
    <property type="term" value="F:flavin adenine dinucleotide binding"/>
    <property type="evidence" value="ECO:0007669"/>
    <property type="project" value="InterPro"/>
</dbReference>
<dbReference type="EC" id="1.1.3.10" evidence="5"/>
<dbReference type="PANTHER" id="PTHR42784">
    <property type="entry name" value="PYRANOSE 2-OXIDASE"/>
    <property type="match status" value="1"/>
</dbReference>
<protein>
    <recommendedName>
        <fullName evidence="6">Pyranose 2-oxidase</fullName>
        <ecNumber evidence="5">1.1.3.10</ecNumber>
    </recommendedName>
    <alternativeName>
        <fullName evidence="11">FAD-oxidoreductase</fullName>
    </alternativeName>
    <alternativeName>
        <fullName evidence="10">Glucose 2-oxidase</fullName>
    </alternativeName>
    <alternativeName>
        <fullName evidence="12">Pyranose:oxygen 2-oxidoreductase</fullName>
    </alternativeName>
</protein>
<dbReference type="NCBIfam" id="TIGR02462">
    <property type="entry name" value="pyranose_ox"/>
    <property type="match status" value="1"/>
</dbReference>
<dbReference type="InterPro" id="IPR051473">
    <property type="entry name" value="P2Ox-like"/>
</dbReference>
<evidence type="ECO:0000259" key="13">
    <source>
        <dbReference type="Pfam" id="PF00732"/>
    </source>
</evidence>
<reference evidence="15 16" key="1">
    <citation type="submission" date="2014-04" db="EMBL/GenBank/DDBJ databases">
        <authorList>
            <consortium name="DOE Joint Genome Institute"/>
            <person name="Kuo A."/>
            <person name="Zuccaro A."/>
            <person name="Kohler A."/>
            <person name="Nagy L.G."/>
            <person name="Floudas D."/>
            <person name="Copeland A."/>
            <person name="Barry K.W."/>
            <person name="Cichocki N."/>
            <person name="Veneault-Fourrey C."/>
            <person name="LaButti K."/>
            <person name="Lindquist E.A."/>
            <person name="Lipzen A."/>
            <person name="Lundell T."/>
            <person name="Morin E."/>
            <person name="Murat C."/>
            <person name="Sun H."/>
            <person name="Tunlid A."/>
            <person name="Henrissat B."/>
            <person name="Grigoriev I.V."/>
            <person name="Hibbett D.S."/>
            <person name="Martin F."/>
            <person name="Nordberg H.P."/>
            <person name="Cantor M.N."/>
            <person name="Hua S.X."/>
        </authorList>
    </citation>
    <scope>NUCLEOTIDE SEQUENCE [LARGE SCALE GENOMIC DNA]</scope>
    <source>
        <strain evidence="15 16">MAFF 305830</strain>
    </source>
</reference>
<evidence type="ECO:0000313" key="15">
    <source>
        <dbReference type="EMBL" id="KIM30732.1"/>
    </source>
</evidence>
<gene>
    <name evidence="15" type="ORF">M408DRAFT_327730</name>
</gene>
<dbReference type="EMBL" id="KN824283">
    <property type="protein sequence ID" value="KIM30732.1"/>
    <property type="molecule type" value="Genomic_DNA"/>
</dbReference>
<evidence type="ECO:0000259" key="14">
    <source>
        <dbReference type="Pfam" id="PF05199"/>
    </source>
</evidence>
<keyword evidence="16" id="KW-1185">Reference proteome</keyword>
<accession>A0A0C2XP37</accession>
<evidence type="ECO:0000256" key="1">
    <source>
        <dbReference type="ARBA" id="ARBA00000827"/>
    </source>
</evidence>
<evidence type="ECO:0000256" key="2">
    <source>
        <dbReference type="ARBA" id="ARBA00001974"/>
    </source>
</evidence>
<comment type="catalytic activity">
    <reaction evidence="1">
        <text>D-glucose + O2 = 2-dehydro-D-glucose + H2O2</text>
        <dbReference type="Rhea" id="RHEA:10552"/>
        <dbReference type="ChEBI" id="CHEBI:4167"/>
        <dbReference type="ChEBI" id="CHEBI:15379"/>
        <dbReference type="ChEBI" id="CHEBI:16240"/>
        <dbReference type="ChEBI" id="CHEBI:16609"/>
        <dbReference type="EC" id="1.1.3.10"/>
    </reaction>
</comment>
<dbReference type="OrthoDB" id="269227at2759"/>
<evidence type="ECO:0000256" key="9">
    <source>
        <dbReference type="ARBA" id="ARBA00023002"/>
    </source>
</evidence>
<dbReference type="InterPro" id="IPR036188">
    <property type="entry name" value="FAD/NAD-bd_sf"/>
</dbReference>
<keyword evidence="7" id="KW-0285">Flavoprotein</keyword>
<evidence type="ECO:0000256" key="7">
    <source>
        <dbReference type="ARBA" id="ARBA00022630"/>
    </source>
</evidence>
<evidence type="ECO:0000256" key="11">
    <source>
        <dbReference type="ARBA" id="ARBA00031159"/>
    </source>
</evidence>